<dbReference type="Proteomes" id="UP000709466">
    <property type="component" value="Unassembled WGS sequence"/>
</dbReference>
<dbReference type="PANTHER" id="PTHR34203:SF15">
    <property type="entry name" value="SLL1173 PROTEIN"/>
    <property type="match status" value="1"/>
</dbReference>
<dbReference type="InterPro" id="IPR052514">
    <property type="entry name" value="SAM-dependent_MTase"/>
</dbReference>
<dbReference type="Gene3D" id="3.40.50.150">
    <property type="entry name" value="Vaccinia Virus protein VP39"/>
    <property type="match status" value="1"/>
</dbReference>
<reference evidence="2 3" key="1">
    <citation type="submission" date="2020-03" db="EMBL/GenBank/DDBJ databases">
        <title>Bacterial isolates of synthetic phycosphere.</title>
        <authorList>
            <person name="Fu H."/>
            <person name="Moran M.A."/>
        </authorList>
    </citation>
    <scope>NUCLEOTIDE SEQUENCE [LARGE SCALE GENOMIC DNA]</scope>
    <source>
        <strain evidence="2 3">HF1</strain>
    </source>
</reference>
<dbReference type="SUPFAM" id="SSF53335">
    <property type="entry name" value="S-adenosyl-L-methionine-dependent methyltransferases"/>
    <property type="match status" value="1"/>
</dbReference>
<proteinExistence type="predicted"/>
<protein>
    <submittedName>
        <fullName evidence="2">FkbM family methyltransferase</fullName>
    </submittedName>
</protein>
<keyword evidence="3" id="KW-1185">Reference proteome</keyword>
<dbReference type="InterPro" id="IPR029063">
    <property type="entry name" value="SAM-dependent_MTases_sf"/>
</dbReference>
<dbReference type="GO" id="GO:0008168">
    <property type="term" value="F:methyltransferase activity"/>
    <property type="evidence" value="ECO:0007669"/>
    <property type="project" value="UniProtKB-KW"/>
</dbReference>
<evidence type="ECO:0000313" key="3">
    <source>
        <dbReference type="Proteomes" id="UP000709466"/>
    </source>
</evidence>
<sequence>MIENSEMDDLKSGLTYDTAKLGLVTIGDIDLRYRDADGGGKHYHGRGHFEEYVSPMYRLLADELKPSHCIDIGANYGYTGLLMRRAFPDANLTLVEPIPWLESFVRKNFENNGASFDRFISAIASDAAATTEFGVNTNASQDSRVKAQGNWDVISTTSVTLSEITSPVSADQGVYIKIDTQGWEESVFRGGERFLSSHNRWFIKTEFAPHWMISQGSDPVAVLESWLEKYDIYESLGRVAWNCSSLTDMIGKKLEPGDGAKFVDYVQTLNKNGLGWVDLFVLPPASRRAYANTVERPSSIWKRLFD</sequence>
<accession>A0ABX0VY64</accession>
<evidence type="ECO:0000313" key="2">
    <source>
        <dbReference type="EMBL" id="NIY73042.1"/>
    </source>
</evidence>
<keyword evidence="2" id="KW-0808">Transferase</keyword>
<organism evidence="2 3">
    <name type="scientific">Marivivens donghaensis</name>
    <dbReference type="NCBI Taxonomy" id="1699413"/>
    <lineage>
        <taxon>Bacteria</taxon>
        <taxon>Pseudomonadati</taxon>
        <taxon>Pseudomonadota</taxon>
        <taxon>Alphaproteobacteria</taxon>
        <taxon>Rhodobacterales</taxon>
        <taxon>Paracoccaceae</taxon>
        <taxon>Marivivens group</taxon>
        <taxon>Marivivens</taxon>
    </lineage>
</organism>
<dbReference type="PANTHER" id="PTHR34203">
    <property type="entry name" value="METHYLTRANSFERASE, FKBM FAMILY PROTEIN"/>
    <property type="match status" value="1"/>
</dbReference>
<dbReference type="GO" id="GO:0032259">
    <property type="term" value="P:methylation"/>
    <property type="evidence" value="ECO:0007669"/>
    <property type="project" value="UniProtKB-KW"/>
</dbReference>
<name>A0ABX0VY64_9RHOB</name>
<gene>
    <name evidence="2" type="ORF">HCZ30_11430</name>
</gene>
<feature type="domain" description="Methyltransferase FkbM" evidence="1">
    <location>
        <begin position="71"/>
        <end position="211"/>
    </location>
</feature>
<keyword evidence="2" id="KW-0489">Methyltransferase</keyword>
<dbReference type="Pfam" id="PF05050">
    <property type="entry name" value="Methyltransf_21"/>
    <property type="match status" value="1"/>
</dbReference>
<evidence type="ECO:0000259" key="1">
    <source>
        <dbReference type="Pfam" id="PF05050"/>
    </source>
</evidence>
<comment type="caution">
    <text evidence="2">The sequence shown here is derived from an EMBL/GenBank/DDBJ whole genome shotgun (WGS) entry which is preliminary data.</text>
</comment>
<dbReference type="InterPro" id="IPR006342">
    <property type="entry name" value="FkbM_mtfrase"/>
</dbReference>
<dbReference type="EMBL" id="JAATOP010000007">
    <property type="protein sequence ID" value="NIY73042.1"/>
    <property type="molecule type" value="Genomic_DNA"/>
</dbReference>
<dbReference type="NCBIfam" id="TIGR01444">
    <property type="entry name" value="fkbM_fam"/>
    <property type="match status" value="1"/>
</dbReference>